<evidence type="ECO:0000313" key="3">
    <source>
        <dbReference type="Proteomes" id="UP000192596"/>
    </source>
</evidence>
<evidence type="ECO:0000313" key="2">
    <source>
        <dbReference type="EMBL" id="OQO02331.1"/>
    </source>
</evidence>
<gene>
    <name evidence="2" type="ORF">B0A48_11885</name>
</gene>
<dbReference type="AlphaFoldDB" id="A0A1V8STI8"/>
<comment type="caution">
    <text evidence="2">The sequence shown here is derived from an EMBL/GenBank/DDBJ whole genome shotgun (WGS) entry which is preliminary data.</text>
</comment>
<dbReference type="EMBL" id="NAJO01000028">
    <property type="protein sequence ID" value="OQO02331.1"/>
    <property type="molecule type" value="Genomic_DNA"/>
</dbReference>
<name>A0A1V8STI8_9PEZI</name>
<reference evidence="3" key="1">
    <citation type="submission" date="2017-03" db="EMBL/GenBank/DDBJ databases">
        <title>Genomes of endolithic fungi from Antarctica.</title>
        <authorList>
            <person name="Coleine C."/>
            <person name="Masonjones S."/>
            <person name="Stajich J.E."/>
        </authorList>
    </citation>
    <scope>NUCLEOTIDE SEQUENCE [LARGE SCALE GENOMIC DNA]</scope>
    <source>
        <strain evidence="3">CCFEE 5527</strain>
    </source>
</reference>
<organism evidence="2 3">
    <name type="scientific">Cryoendolithus antarcticus</name>
    <dbReference type="NCBI Taxonomy" id="1507870"/>
    <lineage>
        <taxon>Eukaryota</taxon>
        <taxon>Fungi</taxon>
        <taxon>Dikarya</taxon>
        <taxon>Ascomycota</taxon>
        <taxon>Pezizomycotina</taxon>
        <taxon>Dothideomycetes</taxon>
        <taxon>Dothideomycetidae</taxon>
        <taxon>Cladosporiales</taxon>
        <taxon>Cladosporiaceae</taxon>
        <taxon>Cryoendolithus</taxon>
    </lineage>
</organism>
<evidence type="ECO:0000256" key="1">
    <source>
        <dbReference type="SAM" id="MobiDB-lite"/>
    </source>
</evidence>
<feature type="compositionally biased region" description="Basic and acidic residues" evidence="1">
    <location>
        <begin position="21"/>
        <end position="30"/>
    </location>
</feature>
<dbReference type="STRING" id="1507870.A0A1V8STI8"/>
<sequence>MTVALSNDPRPAFKSSPASHHRNDPTTKLPEVERAVYSRLHVRDQLRQYYLTSVAPGLDTPDPLRHFGTTIPALAQSCHALSLAVLALAAAHAEGADDVETRDFVIVGQGFQRACSWALEPHLLGEESLALEILAAVVLLRLAVQLSGSPAVTADSLPSLQTFADAWKASPSSALHGALFLTALQSDIRLAWLNRQPVPRLNIGVCLMKYVCSHIEDPRIWHARAIMLVAQALRHCHGGPEEKTLDNWLQINVSSESWFDVLPRNFDAVAFEEGRGTKPFGKLVYQEGVHALAQIYYMLARLLMINQAPQGIRKWASETSRKLAIQSQIFHKIGPGIVTYQ</sequence>
<keyword evidence="3" id="KW-1185">Reference proteome</keyword>
<dbReference type="Proteomes" id="UP000192596">
    <property type="component" value="Unassembled WGS sequence"/>
</dbReference>
<proteinExistence type="predicted"/>
<evidence type="ECO:0008006" key="4">
    <source>
        <dbReference type="Google" id="ProtNLM"/>
    </source>
</evidence>
<protein>
    <recommendedName>
        <fullName evidence="4">Transcription factor domain-containing protein</fullName>
    </recommendedName>
</protein>
<dbReference type="InParanoid" id="A0A1V8STI8"/>
<accession>A0A1V8STI8</accession>
<feature type="region of interest" description="Disordered" evidence="1">
    <location>
        <begin position="1"/>
        <end position="30"/>
    </location>
</feature>